<sequence length="428" mass="46566">MAVYTILVLLLLSSALIAHAQTGYLQGRYDLIHPELIHPNHIPQYTRTGTPTAPIRRLKTPRRRTKRDTGTSILNISASFQLEFTCRNTNACDSAQTTFVRAAQRLAQVLSLPSTIVISATFESFCIANARDCDSSTLGVAAPASFHTWSDVAAGALGVDTGYSYPSALAKQLAPNDTTWGPAGAVGSTVVDIYARFNADFPWWFTSKSSTPPPATSRHAPYDFEQTVLHELTHGLGFISSWYPWLSNATLLPSPPVTDANGVYMGLAKPYIFNKWMVDSVALTWYYDYANRIMSDAAGEVATNDYGLWLRSFQGTDGYALAGSLMTNISTSNMRTLFMYPLVAMSQDYGYAVLYTPTNFSTGSSMSHLDAAFYDGSSEFLMRPFGTPYTALDDYSPMGALGPMGEVTLACLGALGYTTILDLVLASP</sequence>
<evidence type="ECO:0000313" key="2">
    <source>
        <dbReference type="EMBL" id="TPX40558.1"/>
    </source>
</evidence>
<keyword evidence="4" id="KW-1185">Reference proteome</keyword>
<name>A0A507CN49_9FUNG</name>
<evidence type="ECO:0000313" key="4">
    <source>
        <dbReference type="Proteomes" id="UP000317494"/>
    </source>
</evidence>
<dbReference type="OrthoDB" id="73465at2759"/>
<evidence type="ECO:0000256" key="1">
    <source>
        <dbReference type="SAM" id="SignalP"/>
    </source>
</evidence>
<dbReference type="Proteomes" id="UP000317494">
    <property type="component" value="Unassembled WGS sequence"/>
</dbReference>
<protein>
    <submittedName>
        <fullName evidence="2">Uncharacterized protein</fullName>
    </submittedName>
</protein>
<evidence type="ECO:0000313" key="3">
    <source>
        <dbReference type="EMBL" id="TPX54619.1"/>
    </source>
</evidence>
<gene>
    <name evidence="2" type="ORF">SeLEV6574_g06555</name>
    <name evidence="3" type="ORF">SeMB42_g00195</name>
</gene>
<proteinExistence type="predicted"/>
<reference evidence="4 5" key="1">
    <citation type="journal article" date="2019" name="Sci. Rep.">
        <title>Comparative genomics of chytrid fungi reveal insights into the obligate biotrophic and pathogenic lifestyle of Synchytrium endobioticum.</title>
        <authorList>
            <person name="van de Vossenberg B.T.L.H."/>
            <person name="Warris S."/>
            <person name="Nguyen H.D.T."/>
            <person name="van Gent-Pelzer M.P.E."/>
            <person name="Joly D.L."/>
            <person name="van de Geest H.C."/>
            <person name="Bonants P.J.M."/>
            <person name="Smith D.S."/>
            <person name="Levesque C.A."/>
            <person name="van der Lee T.A.J."/>
        </authorList>
    </citation>
    <scope>NUCLEOTIDE SEQUENCE [LARGE SCALE GENOMIC DNA]</scope>
    <source>
        <strain evidence="2 5">LEV6574</strain>
        <strain evidence="3 4">MB42</strain>
    </source>
</reference>
<feature type="signal peptide" evidence="1">
    <location>
        <begin position="1"/>
        <end position="20"/>
    </location>
</feature>
<organism evidence="2 5">
    <name type="scientific">Synchytrium endobioticum</name>
    <dbReference type="NCBI Taxonomy" id="286115"/>
    <lineage>
        <taxon>Eukaryota</taxon>
        <taxon>Fungi</taxon>
        <taxon>Fungi incertae sedis</taxon>
        <taxon>Chytridiomycota</taxon>
        <taxon>Chytridiomycota incertae sedis</taxon>
        <taxon>Chytridiomycetes</taxon>
        <taxon>Synchytriales</taxon>
        <taxon>Synchytriaceae</taxon>
        <taxon>Synchytrium</taxon>
    </lineage>
</organism>
<comment type="caution">
    <text evidence="2">The sequence shown here is derived from an EMBL/GenBank/DDBJ whole genome shotgun (WGS) entry which is preliminary data.</text>
</comment>
<accession>A0A507CN49</accession>
<feature type="chain" id="PRO_5036363031" evidence="1">
    <location>
        <begin position="21"/>
        <end position="428"/>
    </location>
</feature>
<dbReference type="Proteomes" id="UP000320475">
    <property type="component" value="Unassembled WGS sequence"/>
</dbReference>
<dbReference type="VEuPathDB" id="FungiDB:SeMB42_g00195"/>
<keyword evidence="1" id="KW-0732">Signal</keyword>
<dbReference type="AlphaFoldDB" id="A0A507CN49"/>
<dbReference type="EMBL" id="QEAN01000003">
    <property type="protein sequence ID" value="TPX54619.1"/>
    <property type="molecule type" value="Genomic_DNA"/>
</dbReference>
<evidence type="ECO:0000313" key="5">
    <source>
        <dbReference type="Proteomes" id="UP000320475"/>
    </source>
</evidence>
<dbReference type="EMBL" id="QEAM01000380">
    <property type="protein sequence ID" value="TPX40558.1"/>
    <property type="molecule type" value="Genomic_DNA"/>
</dbReference>